<evidence type="ECO:0000313" key="3">
    <source>
        <dbReference type="EMBL" id="MBB3205476.1"/>
    </source>
</evidence>
<dbReference type="RefSeq" id="WP_184303066.1">
    <property type="nucleotide sequence ID" value="NZ_JACHXU010000003.1"/>
</dbReference>
<evidence type="ECO:0000256" key="1">
    <source>
        <dbReference type="SAM" id="MobiDB-lite"/>
    </source>
</evidence>
<dbReference type="PROSITE" id="PS50835">
    <property type="entry name" value="IG_LIKE"/>
    <property type="match status" value="1"/>
</dbReference>
<dbReference type="Proteomes" id="UP000536179">
    <property type="component" value="Unassembled WGS sequence"/>
</dbReference>
<proteinExistence type="predicted"/>
<protein>
    <recommendedName>
        <fullName evidence="2">Ig-like domain-containing protein</fullName>
    </recommendedName>
</protein>
<gene>
    <name evidence="3" type="ORF">FHS27_001276</name>
</gene>
<evidence type="ECO:0000313" key="4">
    <source>
        <dbReference type="Proteomes" id="UP000536179"/>
    </source>
</evidence>
<name>A0A7W5H551_9BACT</name>
<reference evidence="3 4" key="1">
    <citation type="submission" date="2020-08" db="EMBL/GenBank/DDBJ databases">
        <title>Genomic Encyclopedia of Type Strains, Phase III (KMG-III): the genomes of soil and plant-associated and newly described type strains.</title>
        <authorList>
            <person name="Whitman W."/>
        </authorList>
    </citation>
    <scope>NUCLEOTIDE SEQUENCE [LARGE SCALE GENOMIC DNA]</scope>
    <source>
        <strain evidence="3 4">CECT 8075</strain>
    </source>
</reference>
<feature type="region of interest" description="Disordered" evidence="1">
    <location>
        <begin position="1"/>
        <end position="68"/>
    </location>
</feature>
<dbReference type="AlphaFoldDB" id="A0A7W5H551"/>
<keyword evidence="4" id="KW-1185">Reference proteome</keyword>
<sequence length="799" mass="88878">MHWSAQGIPRDLEQRPIERRPNDKNTAPSVLLSRTVGEPRRLDYWSPPHPRGTAAPWPPEAAVNGDTGGGRFPIAAAWTGRVDDGNELWRWIIDDEDHELSSLDALASGASQLAKMHAKDAPSAIVIPNDFRQREQQKLLDACAAAGVNASLLWLPVAAALAWLEQQQDKLTPPRSVSDDPLTLPIVHADWGQVRCSTLQLVPTKAEKGFRWIPARKRPKESDCPIPGFGWGEAAACEASNSQAIWKQRFASPVQARSTNPSTSDSNLLEQIAGWSIEQKSNWQVDLTLAEHLKSIPSAAAIVFVGDFADQVASGEHVSRQTAAAGIPTLIADGVVGECLLARGSAIFALDRVEGRTSYLDTLPDLELFVDRNHQYDWLSLLGDTDQFVSGGEEWNLPRPIEGLALRRGATSIKLVVAHDEYDGVRELQVTLDRPAEQRLSATLRVSATPAQGNAKLRLLTQQQGEIPSRSIQANWDRMKPVLDHEGQSVDKETFLKMQPRAFPELFPRRWSHGKWRAAMPTVQKMIQRVSNELPEAIMKDDWAITHLKDRLLAKDQSQSPYDATAIGSDFKAPYDQNVLEALGESLLKLWRSTNHLNSPALSTLVRAMGYLSIEDSDFDLWLAINLQNSFRDRQSVLHTSGLAMRNPESIAALFDFVFFPNGRLASPGANELKAISQVLRYRTNATQGISSVKCEQVIQSCIGIFERGMERGGGGYPFRWASLIIVYMLRRRMFDLDFLDPEQELATQAKELFRTAIERHKQRRLRPMGGSVDLPAALQQMINYIDRKGSGDILMASE</sequence>
<accession>A0A7W5H551</accession>
<dbReference type="EMBL" id="JACHXU010000003">
    <property type="protein sequence ID" value="MBB3205476.1"/>
    <property type="molecule type" value="Genomic_DNA"/>
</dbReference>
<evidence type="ECO:0000259" key="2">
    <source>
        <dbReference type="PROSITE" id="PS50835"/>
    </source>
</evidence>
<feature type="compositionally biased region" description="Basic and acidic residues" evidence="1">
    <location>
        <begin position="10"/>
        <end position="23"/>
    </location>
</feature>
<comment type="caution">
    <text evidence="3">The sequence shown here is derived from an EMBL/GenBank/DDBJ whole genome shotgun (WGS) entry which is preliminary data.</text>
</comment>
<dbReference type="InterPro" id="IPR007110">
    <property type="entry name" value="Ig-like_dom"/>
</dbReference>
<organism evidence="3 4">
    <name type="scientific">Aporhodopirellula rubra</name>
    <dbReference type="NCBI Taxonomy" id="980271"/>
    <lineage>
        <taxon>Bacteria</taxon>
        <taxon>Pseudomonadati</taxon>
        <taxon>Planctomycetota</taxon>
        <taxon>Planctomycetia</taxon>
        <taxon>Pirellulales</taxon>
        <taxon>Pirellulaceae</taxon>
        <taxon>Aporhodopirellula</taxon>
    </lineage>
</organism>
<feature type="domain" description="Ig-like" evidence="2">
    <location>
        <begin position="122"/>
        <end position="196"/>
    </location>
</feature>